<dbReference type="Proteomes" id="UP000642468">
    <property type="component" value="Unassembled WGS sequence"/>
</dbReference>
<evidence type="ECO:0000256" key="1">
    <source>
        <dbReference type="SAM" id="SignalP"/>
    </source>
</evidence>
<keyword evidence="4" id="KW-1185">Reference proteome</keyword>
<gene>
    <name evidence="3" type="ORF">IC231_04385</name>
</gene>
<evidence type="ECO:0000259" key="2">
    <source>
        <dbReference type="Pfam" id="PF18962"/>
    </source>
</evidence>
<evidence type="ECO:0000313" key="3">
    <source>
        <dbReference type="EMBL" id="MBD2714267.1"/>
    </source>
</evidence>
<feature type="domain" description="Secretion system C-terminal sorting" evidence="2">
    <location>
        <begin position="604"/>
        <end position="681"/>
    </location>
</feature>
<reference evidence="3 4" key="1">
    <citation type="submission" date="2020-09" db="EMBL/GenBank/DDBJ databases">
        <authorList>
            <person name="Kim M.K."/>
        </authorList>
    </citation>
    <scope>NUCLEOTIDE SEQUENCE [LARGE SCALE GENOMIC DNA]</scope>
    <source>
        <strain evidence="3 4">BT646</strain>
    </source>
</reference>
<accession>A0ABR8JE01</accession>
<evidence type="ECO:0000313" key="4">
    <source>
        <dbReference type="Proteomes" id="UP000642468"/>
    </source>
</evidence>
<dbReference type="EMBL" id="JACWZZ010000001">
    <property type="protein sequence ID" value="MBD2714267.1"/>
    <property type="molecule type" value="Genomic_DNA"/>
</dbReference>
<dbReference type="Pfam" id="PF18962">
    <property type="entry name" value="Por_Secre_tail"/>
    <property type="match status" value="1"/>
</dbReference>
<dbReference type="InterPro" id="IPR026444">
    <property type="entry name" value="Secre_tail"/>
</dbReference>
<name>A0ABR8JE01_9BACT</name>
<feature type="signal peptide" evidence="1">
    <location>
        <begin position="1"/>
        <end position="21"/>
    </location>
</feature>
<dbReference type="RefSeq" id="WP_190783369.1">
    <property type="nucleotide sequence ID" value="NZ_JACWZZ010000001.1"/>
</dbReference>
<organism evidence="3 4">
    <name type="scientific">Hymenobacter duratus</name>
    <dbReference type="NCBI Taxonomy" id="2771356"/>
    <lineage>
        <taxon>Bacteria</taxon>
        <taxon>Pseudomonadati</taxon>
        <taxon>Bacteroidota</taxon>
        <taxon>Cytophagia</taxon>
        <taxon>Cytophagales</taxon>
        <taxon>Hymenobacteraceae</taxon>
        <taxon>Hymenobacter</taxon>
    </lineage>
</organism>
<sequence>MLNLLLLASAALAQTVTISSAQDIGGIYTTLTIARGGIATMRANVAVTGLLRVEDGGTLITNEWLVGGGAFELQAGGTLWIGDAFGIMAAGSTSPNGGSIRSFSRSYSPDANYVYNAAIRFQAVPVVQYTGSGLPARVRSLIANVVNIQGTPGNNILALQSDVSVAEVLGTTNSTIIDPNFLLSPGPARTITLLSDPMRGTALLVDRSGNGVPPGPLITRPIIIQRSIDPGLNAGPGYRHLSAPVQGASVSMLAAAGFTPVVNPSYNGAAAPGRVSPFPTVFGYDQTRLASSPAVGLSPFDKGWVSPVSLSDPLAVGWGYTVNLPASSVINFQGVPNQRDATLTLNRGAEADAGWQLLGNPFPAPLDWRQVPMPAGLDAALYVYQSTGQYGGRYRSYVNGIGNPVLPLGQGFFVRVSQPNSVVSLTLPAAARVTTFGQEPSVQRGAETRPLLQLTLARAGSSLTDETYVYFEAGATAGVDTRFDALKMQHSPAAAPTLWTLMAGTEQAINGLPRLTGSAVVPLGMALPQAGTYTLEAAQLLNLSTAIVYLHDDLTGQDVNLSQQPRYTFTAGAAGLLTSRFELRFEPLRPTASAVALSAASVQLYPNPAHTRFSLLLPAVPGAKQVQATLRNTLGQAVRRQTALLPAAGTRLEFDVRDLRAGVYVLCLQAGGETLVKRVVVE</sequence>
<dbReference type="NCBIfam" id="TIGR04183">
    <property type="entry name" value="Por_Secre_tail"/>
    <property type="match status" value="1"/>
</dbReference>
<proteinExistence type="predicted"/>
<keyword evidence="1" id="KW-0732">Signal</keyword>
<comment type="caution">
    <text evidence="3">The sequence shown here is derived from an EMBL/GenBank/DDBJ whole genome shotgun (WGS) entry which is preliminary data.</text>
</comment>
<feature type="chain" id="PRO_5046149080" evidence="1">
    <location>
        <begin position="22"/>
        <end position="682"/>
    </location>
</feature>
<protein>
    <submittedName>
        <fullName evidence="3">T9SS type A sorting domain-containing protein</fullName>
    </submittedName>
</protein>